<dbReference type="RefSeq" id="WP_013633270.1">
    <property type="nucleotide sequence ID" value="NC_015177.1"/>
</dbReference>
<dbReference type="PIRSF" id="PIRSF037336">
    <property type="entry name" value="IspG_like"/>
    <property type="match status" value="1"/>
</dbReference>
<evidence type="ECO:0000259" key="9">
    <source>
        <dbReference type="Pfam" id="PF04551"/>
    </source>
</evidence>
<keyword evidence="4 8" id="KW-0408">Iron</keyword>
<evidence type="ECO:0000256" key="4">
    <source>
        <dbReference type="ARBA" id="ARBA00023004"/>
    </source>
</evidence>
<dbReference type="GO" id="GO:0005506">
    <property type="term" value="F:iron ion binding"/>
    <property type="evidence" value="ECO:0007669"/>
    <property type="project" value="InterPro"/>
</dbReference>
<dbReference type="KEGG" id="psn:Pedsa_2235"/>
<dbReference type="OrthoDB" id="9803214at2"/>
<keyword evidence="5 8" id="KW-0411">Iron-sulfur</keyword>
<dbReference type="GO" id="GO:0016114">
    <property type="term" value="P:terpenoid biosynthetic process"/>
    <property type="evidence" value="ECO:0007669"/>
    <property type="project" value="InterPro"/>
</dbReference>
<dbReference type="NCBIfam" id="TIGR00612">
    <property type="entry name" value="ispG_gcpE"/>
    <property type="match status" value="1"/>
</dbReference>
<dbReference type="InterPro" id="IPR058579">
    <property type="entry name" value="IspG_C"/>
</dbReference>
<organism evidence="11 12">
    <name type="scientific">Pseudopedobacter saltans (strain ATCC 51119 / DSM 12145 / JCM 21818 / CCUG 39354 / LMG 10337 / NBRC 100064 / NCIMB 13643)</name>
    <name type="common">Pedobacter saltans</name>
    <dbReference type="NCBI Taxonomy" id="762903"/>
    <lineage>
        <taxon>Bacteria</taxon>
        <taxon>Pseudomonadati</taxon>
        <taxon>Bacteroidota</taxon>
        <taxon>Sphingobacteriia</taxon>
        <taxon>Sphingobacteriales</taxon>
        <taxon>Sphingobacteriaceae</taxon>
        <taxon>Pseudopedobacter</taxon>
    </lineage>
</organism>
<gene>
    <name evidence="8" type="primary">ispG</name>
    <name evidence="11" type="ordered locus">Pedsa_2235</name>
</gene>
<dbReference type="HAMAP" id="MF_00159">
    <property type="entry name" value="IspG"/>
    <property type="match status" value="1"/>
</dbReference>
<dbReference type="AlphaFoldDB" id="F0SCF0"/>
<dbReference type="InterPro" id="IPR045854">
    <property type="entry name" value="NO2/SO3_Rdtase_4Fe4S_sf"/>
</dbReference>
<dbReference type="HOGENOM" id="CLU_012689_0_0_10"/>
<dbReference type="EMBL" id="CP002545">
    <property type="protein sequence ID" value="ADY52784.1"/>
    <property type="molecule type" value="Genomic_DNA"/>
</dbReference>
<feature type="binding site" evidence="8">
    <location>
        <position position="569"/>
    </location>
    <ligand>
        <name>[4Fe-4S] cluster</name>
        <dbReference type="ChEBI" id="CHEBI:49883"/>
    </ligand>
</feature>
<comment type="catalytic activity">
    <reaction evidence="7">
        <text>(2E)-4-hydroxy-3-methylbut-2-enyl diphosphate + 2 oxidized [2Fe-2S]-[ferredoxin] + H2O = 2-C-methyl-D-erythritol 2,4-cyclic diphosphate + 2 reduced [2Fe-2S]-[ferredoxin] + H(+)</text>
        <dbReference type="Rhea" id="RHEA:26119"/>
        <dbReference type="Rhea" id="RHEA-COMP:10000"/>
        <dbReference type="Rhea" id="RHEA-COMP:10001"/>
        <dbReference type="ChEBI" id="CHEBI:15377"/>
        <dbReference type="ChEBI" id="CHEBI:15378"/>
        <dbReference type="ChEBI" id="CHEBI:33737"/>
        <dbReference type="ChEBI" id="CHEBI:33738"/>
        <dbReference type="ChEBI" id="CHEBI:58483"/>
        <dbReference type="ChEBI" id="CHEBI:128753"/>
        <dbReference type="EC" id="1.17.7.1"/>
    </reaction>
</comment>
<feature type="binding site" evidence="8">
    <location>
        <position position="600"/>
    </location>
    <ligand>
        <name>[4Fe-4S] cluster</name>
        <dbReference type="ChEBI" id="CHEBI:49883"/>
    </ligand>
</feature>
<dbReference type="Pfam" id="PF26540">
    <property type="entry name" value="GcpE_C"/>
    <property type="match status" value="1"/>
</dbReference>
<name>F0SCF0_PSESL</name>
<comment type="function">
    <text evidence="8">Converts 2C-methyl-D-erythritol 2,4-cyclodiphosphate (ME-2,4cPP) into 1-hydroxy-2-methyl-2-(E)-butenyl 4-diphosphate.</text>
</comment>
<evidence type="ECO:0000256" key="5">
    <source>
        <dbReference type="ARBA" id="ARBA00023014"/>
    </source>
</evidence>
<dbReference type="Proteomes" id="UP000000310">
    <property type="component" value="Chromosome"/>
</dbReference>
<comment type="similarity">
    <text evidence="8">Belongs to the IspG family.</text>
</comment>
<keyword evidence="2 8" id="KW-0479">Metal-binding</keyword>
<keyword evidence="12" id="KW-1185">Reference proteome</keyword>
<keyword evidence="3 8" id="KW-0560">Oxidoreductase</keyword>
<reference evidence="12" key="2">
    <citation type="submission" date="2011-02" db="EMBL/GenBank/DDBJ databases">
        <title>The complete genome of Pedobacter saltans DSM 12145.</title>
        <authorList>
            <consortium name="US DOE Joint Genome Institute (JGI-PGF)"/>
            <person name="Lucas S."/>
            <person name="Copeland A."/>
            <person name="Lapidus A."/>
            <person name="Bruce D."/>
            <person name="Goodwin L."/>
            <person name="Pitluck S."/>
            <person name="Kyrpides N."/>
            <person name="Mavromatis K."/>
            <person name="Pagani I."/>
            <person name="Ivanova N."/>
            <person name="Ovchinnikova G."/>
            <person name="Lu M."/>
            <person name="Detter J.C."/>
            <person name="Han C."/>
            <person name="Land M."/>
            <person name="Hauser L."/>
            <person name="Markowitz V."/>
            <person name="Cheng J.-F."/>
            <person name="Hugenholtz P."/>
            <person name="Woyke T."/>
            <person name="Wu D."/>
            <person name="Tindall B."/>
            <person name="Pomrenke H.G."/>
            <person name="Brambilla E."/>
            <person name="Klenk H.-P."/>
            <person name="Eisen J.A."/>
        </authorList>
    </citation>
    <scope>NUCLEOTIDE SEQUENCE [LARGE SCALE GENOMIC DNA]</scope>
    <source>
        <strain evidence="12">ATCC 51119 / DSM 12145 / JCM 21818 / LMG 10337 / NBRC 100064 / NCIMB 13643</strain>
    </source>
</reference>
<dbReference type="Gene3D" id="3.30.413.10">
    <property type="entry name" value="Sulfite Reductase Hemoprotein, domain 1"/>
    <property type="match status" value="1"/>
</dbReference>
<evidence type="ECO:0000256" key="3">
    <source>
        <dbReference type="ARBA" id="ARBA00023002"/>
    </source>
</evidence>
<proteinExistence type="inferred from homology"/>
<comment type="catalytic activity">
    <reaction evidence="8">
        <text>(2E)-4-hydroxy-3-methylbut-2-enyl diphosphate + oxidized [flavodoxin] + H2O + 2 H(+) = 2-C-methyl-D-erythritol 2,4-cyclic diphosphate + reduced [flavodoxin]</text>
        <dbReference type="Rhea" id="RHEA:43604"/>
        <dbReference type="Rhea" id="RHEA-COMP:10622"/>
        <dbReference type="Rhea" id="RHEA-COMP:10623"/>
        <dbReference type="ChEBI" id="CHEBI:15377"/>
        <dbReference type="ChEBI" id="CHEBI:15378"/>
        <dbReference type="ChEBI" id="CHEBI:57618"/>
        <dbReference type="ChEBI" id="CHEBI:58210"/>
        <dbReference type="ChEBI" id="CHEBI:58483"/>
        <dbReference type="ChEBI" id="CHEBI:128753"/>
        <dbReference type="EC" id="1.17.7.3"/>
    </reaction>
</comment>
<reference evidence="11 12" key="1">
    <citation type="journal article" date="2011" name="Stand. Genomic Sci.">
        <title>Complete genome sequence of the gliding, heparinolytic Pedobacter saltans type strain (113).</title>
        <authorList>
            <person name="Liolios K."/>
            <person name="Sikorski J."/>
            <person name="Lu M."/>
            <person name="Nolan M."/>
            <person name="Lapidus A."/>
            <person name="Lucas S."/>
            <person name="Hammon N."/>
            <person name="Deshpande S."/>
            <person name="Cheng J.F."/>
            <person name="Tapia R."/>
            <person name="Han C."/>
            <person name="Goodwin L."/>
            <person name="Pitluck S."/>
            <person name="Huntemann M."/>
            <person name="Ivanova N."/>
            <person name="Pagani I."/>
            <person name="Mavromatis K."/>
            <person name="Ovchinikova G."/>
            <person name="Pati A."/>
            <person name="Chen A."/>
            <person name="Palaniappan K."/>
            <person name="Land M."/>
            <person name="Hauser L."/>
            <person name="Brambilla E.M."/>
            <person name="Kotsyurbenko O."/>
            <person name="Rohde M."/>
            <person name="Tindall B.J."/>
            <person name="Abt B."/>
            <person name="Goker M."/>
            <person name="Detter J.C."/>
            <person name="Woyke T."/>
            <person name="Bristow J."/>
            <person name="Eisen J.A."/>
            <person name="Markowitz V."/>
            <person name="Hugenholtz P."/>
            <person name="Klenk H.P."/>
            <person name="Kyrpides N.C."/>
        </authorList>
    </citation>
    <scope>NUCLEOTIDE SEQUENCE [LARGE SCALE GENOMIC DNA]</scope>
    <source>
        <strain evidence="12">ATCC 51119 / DSM 12145 / JCM 21818 / LMG 10337 / NBRC 100064 / NCIMB 13643</strain>
    </source>
</reference>
<dbReference type="PANTHER" id="PTHR30454">
    <property type="entry name" value="4-HYDROXY-3-METHYLBUT-2-EN-1-YL DIPHOSPHATE SYNTHASE"/>
    <property type="match status" value="1"/>
</dbReference>
<evidence type="ECO:0000256" key="8">
    <source>
        <dbReference type="HAMAP-Rule" id="MF_00159"/>
    </source>
</evidence>
<feature type="binding site" evidence="8">
    <location>
        <position position="607"/>
    </location>
    <ligand>
        <name>[4Fe-4S] cluster</name>
        <dbReference type="ChEBI" id="CHEBI:49883"/>
    </ligand>
</feature>
<evidence type="ECO:0000313" key="12">
    <source>
        <dbReference type="Proteomes" id="UP000000310"/>
    </source>
</evidence>
<feature type="domain" description="IspG TIM-barrel" evidence="9">
    <location>
        <begin position="23"/>
        <end position="291"/>
    </location>
</feature>
<dbReference type="GO" id="GO:0051539">
    <property type="term" value="F:4 iron, 4 sulfur cluster binding"/>
    <property type="evidence" value="ECO:0007669"/>
    <property type="project" value="UniProtKB-UniRule"/>
</dbReference>
<dbReference type="STRING" id="762903.Pedsa_2235"/>
<evidence type="ECO:0000256" key="2">
    <source>
        <dbReference type="ARBA" id="ARBA00022723"/>
    </source>
</evidence>
<dbReference type="InterPro" id="IPR058578">
    <property type="entry name" value="IspG_TIM"/>
</dbReference>
<protein>
    <recommendedName>
        <fullName evidence="8">4-hydroxy-3-methylbut-2-en-1-yl diphosphate synthase (flavodoxin)</fullName>
        <ecNumber evidence="8">1.17.7.3</ecNumber>
    </recommendedName>
    <alternativeName>
        <fullName evidence="8">1-hydroxy-2-methyl-2-(E)-butenyl 4-diphosphate synthase</fullName>
    </alternativeName>
</protein>
<dbReference type="eggNOG" id="COG0821">
    <property type="taxonomic scope" value="Bacteria"/>
</dbReference>
<dbReference type="GO" id="GO:0046429">
    <property type="term" value="F:4-hydroxy-3-methylbut-2-en-1-yl diphosphate synthase activity (ferredoxin)"/>
    <property type="evidence" value="ECO:0007669"/>
    <property type="project" value="UniProtKB-UniRule"/>
</dbReference>
<dbReference type="InterPro" id="IPR017178">
    <property type="entry name" value="IspG_atypical"/>
</dbReference>
<dbReference type="UniPathway" id="UPA00056">
    <property type="reaction ID" value="UER00096"/>
</dbReference>
<dbReference type="FunFam" id="3.20.20.20:FF:000005">
    <property type="entry name" value="4-hydroxy-3-methylbut-2-en-1-yl diphosphate synthase (flavodoxin)"/>
    <property type="match status" value="1"/>
</dbReference>
<dbReference type="EC" id="1.17.7.3" evidence="8"/>
<dbReference type="GO" id="GO:0019288">
    <property type="term" value="P:isopentenyl diphosphate biosynthetic process, methylerythritol 4-phosphate pathway"/>
    <property type="evidence" value="ECO:0007669"/>
    <property type="project" value="UniProtKB-UniRule"/>
</dbReference>
<dbReference type="Gene3D" id="3.20.20.20">
    <property type="entry name" value="Dihydropteroate synthase-like"/>
    <property type="match status" value="1"/>
</dbReference>
<dbReference type="GO" id="GO:0141197">
    <property type="term" value="F:4-hydroxy-3-methylbut-2-enyl-diphosphate synthase activity (flavodoxin)"/>
    <property type="evidence" value="ECO:0007669"/>
    <property type="project" value="UniProtKB-EC"/>
</dbReference>
<keyword evidence="1 8" id="KW-0004">4Fe-4S</keyword>
<evidence type="ECO:0000256" key="7">
    <source>
        <dbReference type="ARBA" id="ARBA00051119"/>
    </source>
</evidence>
<dbReference type="FunFam" id="3.30.413.10:FF:000006">
    <property type="entry name" value="4-hydroxy-3-methylbut-2-en-1-yl diphosphate synthase (flavodoxin)"/>
    <property type="match status" value="1"/>
</dbReference>
<dbReference type="Pfam" id="PF04551">
    <property type="entry name" value="GcpE"/>
    <property type="match status" value="1"/>
</dbReference>
<evidence type="ECO:0000256" key="6">
    <source>
        <dbReference type="ARBA" id="ARBA00023229"/>
    </source>
</evidence>
<dbReference type="PANTHER" id="PTHR30454:SF0">
    <property type="entry name" value="4-HYDROXY-3-METHYLBUT-2-EN-1-YL DIPHOSPHATE SYNTHASE (FERREDOXIN), CHLOROPLASTIC"/>
    <property type="match status" value="1"/>
</dbReference>
<evidence type="ECO:0000259" key="10">
    <source>
        <dbReference type="Pfam" id="PF26540"/>
    </source>
</evidence>
<dbReference type="SUPFAM" id="SSF56014">
    <property type="entry name" value="Nitrite and sulphite reductase 4Fe-4S domain-like"/>
    <property type="match status" value="1"/>
</dbReference>
<comment type="cofactor">
    <cofactor evidence="8">
        <name>[4Fe-4S] cluster</name>
        <dbReference type="ChEBI" id="CHEBI:49883"/>
    </cofactor>
    <text evidence="8">Binds 1 [4Fe-4S] cluster.</text>
</comment>
<dbReference type="InterPro" id="IPR004588">
    <property type="entry name" value="IspG_bac-typ"/>
</dbReference>
<evidence type="ECO:0000313" key="11">
    <source>
        <dbReference type="EMBL" id="ADY52784.1"/>
    </source>
</evidence>
<comment type="pathway">
    <text evidence="8">Isoprenoid biosynthesis; isopentenyl diphosphate biosynthesis via DXP pathway; isopentenyl diphosphate from 1-deoxy-D-xylulose 5-phosphate: step 5/6.</text>
</comment>
<accession>F0SCF0</accession>
<dbReference type="InterPro" id="IPR011005">
    <property type="entry name" value="Dihydropteroate_synth-like_sf"/>
</dbReference>
<evidence type="ECO:0000256" key="1">
    <source>
        <dbReference type="ARBA" id="ARBA00022485"/>
    </source>
</evidence>
<feature type="binding site" evidence="8">
    <location>
        <position position="566"/>
    </location>
    <ligand>
        <name>[4Fe-4S] cluster</name>
        <dbReference type="ChEBI" id="CHEBI:49883"/>
    </ligand>
</feature>
<keyword evidence="6 8" id="KW-0414">Isoprene biosynthesis</keyword>
<sequence>MQVKESLDQRYCNSITEYSRFETVEVKVGNLLLGAHNPIRLQSMTTVDTMDTEGSVAQSIRMIDAGCELVRITAPSIKEAKNLANIRKELDAKGYPTPLVADIHFTPNAAEEAAKHIEKVRVNPGNYADKKKFEEINYTPEAYKKELERIKSKFAPLVQICKENGTAMRIGTNHGSLSDRIMSWYGDTPKGMVESAMEFIRICRELDYHQLVVSMKSSNPQVMVQAYRLLVHTMMQENMNYPLHLGVTEAGDGEDGRIKSAVGIGTLLEDGLGDTIRVSLTEEPEFEIPVARVLAERYHEREKLDTEINGAGDVIVPQDFSPFEYRKRESTELNTFIGGHQVPRVILDISKQNLKDPFVLADAGYVYSAVLDKYNMGDQSIDFAYLGDQLPSFNFPGNLKQLYDYSTWLTLQKKYNCHPLFTLEEYVSAQKRDAALNLVRVSRSNLYTDDFANIPFDHTLVFVLETDEVHGMADQRAFFFKLLEAGINTPVIVKRSYRFGDANQKDIDLKTQLYAATDLGALLLDGFGDGIWIDAPQISLKFNVSTAFGILQATRSRISKTEYISCPSCGRTLFDLQETTQMIRSKTDHLKGIKIGIMGCIVNGPGEMADADYGYVGAGPDKITLYRGKEVVKKNVPSANALDELIDIIRTDGIWIEKE</sequence>
<feature type="domain" description="IspG C-terminal" evidence="10">
    <location>
        <begin position="562"/>
        <end position="650"/>
    </location>
</feature>